<dbReference type="PANTHER" id="PTHR44086:SF10">
    <property type="entry name" value="THIOSULFATE SULFURTRANSFERASE_RHODANESE-LIKE DOMAIN-CONTAINING PROTEIN 3"/>
    <property type="match status" value="1"/>
</dbReference>
<dbReference type="Proteomes" id="UP000553059">
    <property type="component" value="Unassembled WGS sequence"/>
</dbReference>
<keyword evidence="1" id="KW-0812">Transmembrane</keyword>
<sequence>MYIYHRLYFIERDTIKLLIKQSQRERKMLRKYNPVLVFILLMLVTSLVLGCSSQSTSQPSLAPAPVTETPTQDPFQTNLLEFDAWKEKMVGKINSDYYVIDLRSPAEIKLEKAIDGSINIDAKETLANSNVSIIREILGAIPEDALILLHCKSGGRVKANLAKFIEAGYTNVYGLNSWTAFDAKGYIGAAKINANTEHIKPDAWVAKMRGEIGKDYYIIDTRDQVDHETGHLKGAINLGAAETFTVDHSATMAVVGKAIPNKDSIILVHCNAGTKARVAQAHLKAEGYTNVFVLDNRMIIDKDGNYTFE</sequence>
<organism evidence="3 4">
    <name type="scientific">Desulfitobacterium dehalogenans</name>
    <dbReference type="NCBI Taxonomy" id="36854"/>
    <lineage>
        <taxon>Bacteria</taxon>
        <taxon>Bacillati</taxon>
        <taxon>Bacillota</taxon>
        <taxon>Clostridia</taxon>
        <taxon>Eubacteriales</taxon>
        <taxon>Desulfitobacteriaceae</taxon>
        <taxon>Desulfitobacterium</taxon>
    </lineage>
</organism>
<dbReference type="SUPFAM" id="SSF52821">
    <property type="entry name" value="Rhodanese/Cell cycle control phosphatase"/>
    <property type="match status" value="2"/>
</dbReference>
<dbReference type="EMBL" id="DUTF01000253">
    <property type="protein sequence ID" value="HHY27385.1"/>
    <property type="molecule type" value="Genomic_DNA"/>
</dbReference>
<evidence type="ECO:0000259" key="2">
    <source>
        <dbReference type="PROSITE" id="PS50206"/>
    </source>
</evidence>
<keyword evidence="1" id="KW-0472">Membrane</keyword>
<dbReference type="InterPro" id="IPR036873">
    <property type="entry name" value="Rhodanese-like_dom_sf"/>
</dbReference>
<accession>A0A7C6Z543</accession>
<dbReference type="Gene3D" id="3.40.250.10">
    <property type="entry name" value="Rhodanese-like domain"/>
    <property type="match status" value="2"/>
</dbReference>
<dbReference type="PROSITE" id="PS50206">
    <property type="entry name" value="RHODANESE_3"/>
    <property type="match status" value="2"/>
</dbReference>
<protein>
    <submittedName>
        <fullName evidence="3">Rhodanese-like domain-containing protein</fullName>
    </submittedName>
</protein>
<feature type="domain" description="Rhodanese" evidence="2">
    <location>
        <begin position="212"/>
        <end position="301"/>
    </location>
</feature>
<dbReference type="Pfam" id="PF00581">
    <property type="entry name" value="Rhodanese"/>
    <property type="match status" value="2"/>
</dbReference>
<evidence type="ECO:0000256" key="1">
    <source>
        <dbReference type="SAM" id="Phobius"/>
    </source>
</evidence>
<dbReference type="SMART" id="SM00450">
    <property type="entry name" value="RHOD"/>
    <property type="match status" value="2"/>
</dbReference>
<dbReference type="AlphaFoldDB" id="A0A7C6Z543"/>
<proteinExistence type="predicted"/>
<evidence type="ECO:0000313" key="3">
    <source>
        <dbReference type="EMBL" id="HHY27385.1"/>
    </source>
</evidence>
<feature type="transmembrane region" description="Helical" evidence="1">
    <location>
        <begin position="32"/>
        <end position="50"/>
    </location>
</feature>
<dbReference type="InterPro" id="IPR001763">
    <property type="entry name" value="Rhodanese-like_dom"/>
</dbReference>
<name>A0A7C6Z543_9FIRM</name>
<evidence type="ECO:0000313" key="4">
    <source>
        <dbReference type="Proteomes" id="UP000553059"/>
    </source>
</evidence>
<gene>
    <name evidence="3" type="ORF">GX523_11710</name>
</gene>
<keyword evidence="1" id="KW-1133">Transmembrane helix</keyword>
<comment type="caution">
    <text evidence="3">The sequence shown here is derived from an EMBL/GenBank/DDBJ whole genome shotgun (WGS) entry which is preliminary data.</text>
</comment>
<dbReference type="CDD" id="cd00158">
    <property type="entry name" value="RHOD"/>
    <property type="match status" value="2"/>
</dbReference>
<reference evidence="3 4" key="1">
    <citation type="journal article" date="2020" name="Biotechnol. Biofuels">
        <title>New insights from the biogas microbiome by comprehensive genome-resolved metagenomics of nearly 1600 species originating from multiple anaerobic digesters.</title>
        <authorList>
            <person name="Campanaro S."/>
            <person name="Treu L."/>
            <person name="Rodriguez-R L.M."/>
            <person name="Kovalovszki A."/>
            <person name="Ziels R.M."/>
            <person name="Maus I."/>
            <person name="Zhu X."/>
            <person name="Kougias P.G."/>
            <person name="Basile A."/>
            <person name="Luo G."/>
            <person name="Schluter A."/>
            <person name="Konstantinidis K.T."/>
            <person name="Angelidaki I."/>
        </authorList>
    </citation>
    <scope>NUCLEOTIDE SEQUENCE [LARGE SCALE GENOMIC DNA]</scope>
    <source>
        <strain evidence="3">AS05jafATM_4</strain>
    </source>
</reference>
<dbReference type="PANTHER" id="PTHR44086">
    <property type="entry name" value="THIOSULFATE SULFURTRANSFERASE RDL2, MITOCHONDRIAL-RELATED"/>
    <property type="match status" value="1"/>
</dbReference>
<feature type="domain" description="Rhodanese" evidence="2">
    <location>
        <begin position="93"/>
        <end position="190"/>
    </location>
</feature>
<dbReference type="GO" id="GO:0004792">
    <property type="term" value="F:thiosulfate-cyanide sulfurtransferase activity"/>
    <property type="evidence" value="ECO:0007669"/>
    <property type="project" value="TreeGrafter"/>
</dbReference>